<feature type="non-terminal residue" evidence="1">
    <location>
        <position position="1"/>
    </location>
</feature>
<reference evidence="1" key="1">
    <citation type="submission" date="2021-06" db="EMBL/GenBank/DDBJ databases">
        <authorList>
            <person name="Kallberg Y."/>
            <person name="Tangrot J."/>
            <person name="Rosling A."/>
        </authorList>
    </citation>
    <scope>NUCLEOTIDE SEQUENCE</scope>
    <source>
        <strain evidence="1">MA453B</strain>
    </source>
</reference>
<dbReference type="OrthoDB" id="2315391at2759"/>
<gene>
    <name evidence="1" type="ORF">DERYTH_LOCUS14961</name>
</gene>
<dbReference type="EMBL" id="CAJVPY010011687">
    <property type="protein sequence ID" value="CAG8729037.1"/>
    <property type="molecule type" value="Genomic_DNA"/>
</dbReference>
<dbReference type="Proteomes" id="UP000789405">
    <property type="component" value="Unassembled WGS sequence"/>
</dbReference>
<comment type="caution">
    <text evidence="1">The sequence shown here is derived from an EMBL/GenBank/DDBJ whole genome shotgun (WGS) entry which is preliminary data.</text>
</comment>
<proteinExistence type="predicted"/>
<accession>A0A9N9IBG6</accession>
<protein>
    <submittedName>
        <fullName evidence="1">19878_t:CDS:1</fullName>
    </submittedName>
</protein>
<dbReference type="AlphaFoldDB" id="A0A9N9IBG6"/>
<keyword evidence="2" id="KW-1185">Reference proteome</keyword>
<evidence type="ECO:0000313" key="1">
    <source>
        <dbReference type="EMBL" id="CAG8729037.1"/>
    </source>
</evidence>
<name>A0A9N9IBG6_9GLOM</name>
<evidence type="ECO:0000313" key="2">
    <source>
        <dbReference type="Proteomes" id="UP000789405"/>
    </source>
</evidence>
<organism evidence="1 2">
    <name type="scientific">Dentiscutata erythropus</name>
    <dbReference type="NCBI Taxonomy" id="1348616"/>
    <lineage>
        <taxon>Eukaryota</taxon>
        <taxon>Fungi</taxon>
        <taxon>Fungi incertae sedis</taxon>
        <taxon>Mucoromycota</taxon>
        <taxon>Glomeromycotina</taxon>
        <taxon>Glomeromycetes</taxon>
        <taxon>Diversisporales</taxon>
        <taxon>Gigasporaceae</taxon>
        <taxon>Dentiscutata</taxon>
    </lineage>
</organism>
<sequence>NSPNAAFPVAIGEKTRVNNLDILINDFTIGFLKNLLIEKIAVLYRNCIEKKLEGKKLNSPFDAIKEIFSQNSSKGIHLIIQLHNKTKTIIENLFKQLPKIDTSQHVFTISQFSGTKGDTIALVKHISEGSFEVKKSSEYLILVSLPDTWCIINRKEPQIGYDFGGKLIIVSSPKKEVEKFIIKA</sequence>